<reference evidence="2 3" key="1">
    <citation type="submission" date="2022-05" db="EMBL/GenBank/DDBJ databases">
        <authorList>
            <person name="Park J.-S."/>
        </authorList>
    </citation>
    <scope>NUCLEOTIDE SEQUENCE [LARGE SCALE GENOMIC DNA]</scope>
    <source>
        <strain evidence="2 3">2012CJ34-2</strain>
    </source>
</reference>
<evidence type="ECO:0000256" key="1">
    <source>
        <dbReference type="SAM" id="MobiDB-lite"/>
    </source>
</evidence>
<sequence>MTPVSASGRQTHSQQGCDEDHPSASLNGRTINTIIVGSGPTALMVARILSGREFFHGQKECGDMQHLACQEFEGRVYWDEFPESLSTSRGKTPAGNWFDSFRFLNGTDEQVHCLKWRDDPDKAVDWHLFSELPPGGSWQTYRSDQMTISPYTYMEFPDYPLDTWFAKGNPHEWDDTRPGRKKIINSQLCPYFETYASSLDQSRMHTGYRVIDAWKEGGLWNVKVSLQNQSGSEQILKCRNLVCAVGSTHINRKGVPGEDAAHVSHTTREAFEKIKPGQKILVLGSGLSAADVIIHAWKQQCHVTHIVDGKTIEDGKKHISKNSPLSSSKVLFALKELKECPEHQGLVNVIEEPAGHENKYTQLKDWQLQAMSEGKCELLTPEKKNETFRFHHVAILIGSRPDLSWLKTKFTDKQLLGLEVINCSTHEGYEDSIRGLFMVGGCVGEPFQRFVFGQAIAAGETIKAQKPLTRNSSTPDVGDSSQD</sequence>
<comment type="caution">
    <text evidence="2">The sequence shown here is derived from an EMBL/GenBank/DDBJ whole genome shotgun (WGS) entry which is preliminary data.</text>
</comment>
<dbReference type="Proteomes" id="UP001203338">
    <property type="component" value="Unassembled WGS sequence"/>
</dbReference>
<dbReference type="SUPFAM" id="SSF51905">
    <property type="entry name" value="FAD/NAD(P)-binding domain"/>
    <property type="match status" value="1"/>
</dbReference>
<feature type="region of interest" description="Disordered" evidence="1">
    <location>
        <begin position="1"/>
        <end position="25"/>
    </location>
</feature>
<dbReference type="PANTHER" id="PTHR15192">
    <property type="entry name" value="PROTEIN CBG05349"/>
    <property type="match status" value="1"/>
</dbReference>
<dbReference type="EMBL" id="JAMFLX010000002">
    <property type="protein sequence ID" value="MCL6268810.1"/>
    <property type="molecule type" value="Genomic_DNA"/>
</dbReference>
<gene>
    <name evidence="2" type="ORF">M3P05_02450</name>
</gene>
<dbReference type="InterPro" id="IPR029731">
    <property type="entry name" value="OSGIN1/2"/>
</dbReference>
<organism evidence="2 3">
    <name type="scientific">Parendozoicomonas callyspongiae</name>
    <dbReference type="NCBI Taxonomy" id="2942213"/>
    <lineage>
        <taxon>Bacteria</taxon>
        <taxon>Pseudomonadati</taxon>
        <taxon>Pseudomonadota</taxon>
        <taxon>Gammaproteobacteria</taxon>
        <taxon>Oceanospirillales</taxon>
        <taxon>Endozoicomonadaceae</taxon>
        <taxon>Parendozoicomonas</taxon>
    </lineage>
</organism>
<protein>
    <submittedName>
        <fullName evidence="2">NAD(P)-binding domain-containing protein</fullName>
    </submittedName>
</protein>
<dbReference type="Gene3D" id="3.50.50.60">
    <property type="entry name" value="FAD/NAD(P)-binding domain"/>
    <property type="match status" value="1"/>
</dbReference>
<dbReference type="RefSeq" id="WP_249697640.1">
    <property type="nucleotide sequence ID" value="NZ_JAMFLX010000002.1"/>
</dbReference>
<dbReference type="Pfam" id="PF13738">
    <property type="entry name" value="Pyr_redox_3"/>
    <property type="match status" value="1"/>
</dbReference>
<accession>A0ABT0PBW5</accession>
<keyword evidence="3" id="KW-1185">Reference proteome</keyword>
<evidence type="ECO:0000313" key="3">
    <source>
        <dbReference type="Proteomes" id="UP001203338"/>
    </source>
</evidence>
<name>A0ABT0PBW5_9GAMM</name>
<feature type="compositionally biased region" description="Polar residues" evidence="1">
    <location>
        <begin position="1"/>
        <end position="16"/>
    </location>
</feature>
<dbReference type="InterPro" id="IPR036188">
    <property type="entry name" value="FAD/NAD-bd_sf"/>
</dbReference>
<dbReference type="PANTHER" id="PTHR15192:SF8">
    <property type="entry name" value="FAD_NAD(P)-BINDING DOMAIN-CONTAINING PROTEIN"/>
    <property type="match status" value="1"/>
</dbReference>
<proteinExistence type="predicted"/>
<evidence type="ECO:0000313" key="2">
    <source>
        <dbReference type="EMBL" id="MCL6268810.1"/>
    </source>
</evidence>